<name>A0A317ZNF8_9MICO</name>
<sequence>MPLGRPEATKEVTVATFGIEEEFQFLDPVTLRPADVGPQVYDRLRAMPQWHDVTHPEFLASQVEHASTVFDRMDDARRALVGFRAAVADLAAEFGVVVASVGTPPDTTSFPSITQVDRYQRIVSTMDGVIADHQVSGLHVHVGIPSREAGVIVLNAVRPWLPLLTAMSANSPLWRGQDTGHDSWRTVLLRRWTTSGCPPAFVDAADYDRRIKRLLGIGGTVDLGVIMWDVRLSEHLPTVEFRMADAQLDAHTTLLVAALCRAFVTHSLSVPAAQSTAVAASAAVPSELLSAALLHSAHHGMRHHVFDPVIGALAPAHDCLSGLVRMLEAELVESGDVAPVRDAVARLAVDGTGAERQRAAFRHGGIQGVRRTLSTSITSTRATWAPAEATVPLGADTVMR</sequence>
<dbReference type="InterPro" id="IPR050141">
    <property type="entry name" value="GCL_type2/YbdK_subfam"/>
</dbReference>
<dbReference type="InterPro" id="IPR006336">
    <property type="entry name" value="GCS2"/>
</dbReference>
<dbReference type="EMBL" id="QHLY01000012">
    <property type="protein sequence ID" value="PXA68062.1"/>
    <property type="molecule type" value="Genomic_DNA"/>
</dbReference>
<dbReference type="GO" id="GO:0005524">
    <property type="term" value="F:ATP binding"/>
    <property type="evidence" value="ECO:0007669"/>
    <property type="project" value="UniProtKB-KW"/>
</dbReference>
<evidence type="ECO:0000256" key="4">
    <source>
        <dbReference type="ARBA" id="ARBA00048819"/>
    </source>
</evidence>
<dbReference type="InterPro" id="IPR014746">
    <property type="entry name" value="Gln_synth/guanido_kin_cat_dom"/>
</dbReference>
<comment type="similarity">
    <text evidence="5">Belongs to the glutamate--cysteine ligase type 2 family. YbdK subfamily.</text>
</comment>
<organism evidence="6 7">
    <name type="scientific">Cryobacterium arcticum</name>
    <dbReference type="NCBI Taxonomy" id="670052"/>
    <lineage>
        <taxon>Bacteria</taxon>
        <taxon>Bacillati</taxon>
        <taxon>Actinomycetota</taxon>
        <taxon>Actinomycetes</taxon>
        <taxon>Micrococcales</taxon>
        <taxon>Microbacteriaceae</taxon>
        <taxon>Cryobacterium</taxon>
    </lineage>
</organism>
<comment type="caution">
    <text evidence="6">The sequence shown here is derived from an EMBL/GenBank/DDBJ whole genome shotgun (WGS) entry which is preliminary data.</text>
</comment>
<evidence type="ECO:0000313" key="7">
    <source>
        <dbReference type="Proteomes" id="UP000246722"/>
    </source>
</evidence>
<comment type="catalytic activity">
    <reaction evidence="4 5">
        <text>L-cysteine + L-glutamate + ATP = gamma-L-glutamyl-L-cysteine + ADP + phosphate + H(+)</text>
        <dbReference type="Rhea" id="RHEA:13285"/>
        <dbReference type="ChEBI" id="CHEBI:15378"/>
        <dbReference type="ChEBI" id="CHEBI:29985"/>
        <dbReference type="ChEBI" id="CHEBI:30616"/>
        <dbReference type="ChEBI" id="CHEBI:35235"/>
        <dbReference type="ChEBI" id="CHEBI:43474"/>
        <dbReference type="ChEBI" id="CHEBI:58173"/>
        <dbReference type="ChEBI" id="CHEBI:456216"/>
        <dbReference type="EC" id="6.3.2.2"/>
    </reaction>
</comment>
<dbReference type="AlphaFoldDB" id="A0A317ZNF8"/>
<dbReference type="SUPFAM" id="SSF55931">
    <property type="entry name" value="Glutamine synthetase/guanido kinase"/>
    <property type="match status" value="1"/>
</dbReference>
<keyword evidence="2 5" id="KW-0547">Nucleotide-binding</keyword>
<evidence type="ECO:0000256" key="1">
    <source>
        <dbReference type="ARBA" id="ARBA00022598"/>
    </source>
</evidence>
<comment type="function">
    <text evidence="5">ATP-dependent carboxylate-amine ligase which exhibits weak glutamate--cysteine ligase activity.</text>
</comment>
<dbReference type="OrthoDB" id="9769628at2"/>
<dbReference type="GO" id="GO:0042398">
    <property type="term" value="P:modified amino acid biosynthetic process"/>
    <property type="evidence" value="ECO:0007669"/>
    <property type="project" value="InterPro"/>
</dbReference>
<evidence type="ECO:0000256" key="2">
    <source>
        <dbReference type="ARBA" id="ARBA00022741"/>
    </source>
</evidence>
<accession>A0A317ZNF8</accession>
<dbReference type="GO" id="GO:0004357">
    <property type="term" value="F:glutamate-cysteine ligase activity"/>
    <property type="evidence" value="ECO:0007669"/>
    <property type="project" value="UniProtKB-EC"/>
</dbReference>
<dbReference type="Pfam" id="PF04107">
    <property type="entry name" value="GCS2"/>
    <property type="match status" value="1"/>
</dbReference>
<dbReference type="EC" id="6.3.2.2" evidence="5"/>
<reference evidence="6 7" key="1">
    <citation type="submission" date="2018-05" db="EMBL/GenBank/DDBJ databases">
        <title>Genetic diversity of glacier-inhabiting Cryobacterium bacteria in China and description of Cryobacterium mengkeensis sp. nov. and Arthrobacter glacialis sp. nov.</title>
        <authorList>
            <person name="Liu Q."/>
            <person name="Xin Y.-H."/>
        </authorList>
    </citation>
    <scope>NUCLEOTIDE SEQUENCE [LARGE SCALE GENOMIC DNA]</scope>
    <source>
        <strain evidence="6 7">SK-1</strain>
    </source>
</reference>
<gene>
    <name evidence="6" type="ORF">CTB96_15550</name>
</gene>
<evidence type="ECO:0000256" key="3">
    <source>
        <dbReference type="ARBA" id="ARBA00022840"/>
    </source>
</evidence>
<dbReference type="HAMAP" id="MF_01609">
    <property type="entry name" value="Glu_cys_ligase_2"/>
    <property type="match status" value="1"/>
</dbReference>
<dbReference type="NCBIfam" id="TIGR02050">
    <property type="entry name" value="gshA_cyan_rel"/>
    <property type="match status" value="1"/>
</dbReference>
<protein>
    <recommendedName>
        <fullName evidence="5">Putative glutamate--cysteine ligase 2</fullName>
        <ecNumber evidence="5">6.3.2.2</ecNumber>
    </recommendedName>
    <alternativeName>
        <fullName evidence="5">Gamma-glutamylcysteine synthetase 2</fullName>
        <shortName evidence="5">GCS 2</shortName>
        <shortName evidence="5">Gamma-GCS 2</shortName>
    </alternativeName>
</protein>
<dbReference type="InterPro" id="IPR011793">
    <property type="entry name" value="YbdK"/>
</dbReference>
<keyword evidence="3 5" id="KW-0067">ATP-binding</keyword>
<dbReference type="PANTHER" id="PTHR36510">
    <property type="entry name" value="GLUTAMATE--CYSTEINE LIGASE 2-RELATED"/>
    <property type="match status" value="1"/>
</dbReference>
<keyword evidence="1 5" id="KW-0436">Ligase</keyword>
<dbReference type="PANTHER" id="PTHR36510:SF1">
    <property type="entry name" value="GLUTAMATE--CYSTEINE LIGASE 2-RELATED"/>
    <property type="match status" value="1"/>
</dbReference>
<dbReference type="Gene3D" id="3.30.590.20">
    <property type="match status" value="1"/>
</dbReference>
<evidence type="ECO:0000313" key="6">
    <source>
        <dbReference type="EMBL" id="PXA68062.1"/>
    </source>
</evidence>
<evidence type="ECO:0000256" key="5">
    <source>
        <dbReference type="HAMAP-Rule" id="MF_01609"/>
    </source>
</evidence>
<dbReference type="Proteomes" id="UP000246722">
    <property type="component" value="Unassembled WGS sequence"/>
</dbReference>
<proteinExistence type="inferred from homology"/>
<keyword evidence="7" id="KW-1185">Reference proteome</keyword>